<evidence type="ECO:0000313" key="2">
    <source>
        <dbReference type="Proteomes" id="UP001470230"/>
    </source>
</evidence>
<reference evidence="1 2" key="1">
    <citation type="submission" date="2024-04" db="EMBL/GenBank/DDBJ databases">
        <title>Tritrichomonas musculus Genome.</title>
        <authorList>
            <person name="Alves-Ferreira E."/>
            <person name="Grigg M."/>
            <person name="Lorenzi H."/>
            <person name="Galac M."/>
        </authorList>
    </citation>
    <scope>NUCLEOTIDE SEQUENCE [LARGE SCALE GENOMIC DNA]</scope>
    <source>
        <strain evidence="1 2">EAF2021</strain>
    </source>
</reference>
<organism evidence="1 2">
    <name type="scientific">Tritrichomonas musculus</name>
    <dbReference type="NCBI Taxonomy" id="1915356"/>
    <lineage>
        <taxon>Eukaryota</taxon>
        <taxon>Metamonada</taxon>
        <taxon>Parabasalia</taxon>
        <taxon>Tritrichomonadida</taxon>
        <taxon>Tritrichomonadidae</taxon>
        <taxon>Tritrichomonas</taxon>
    </lineage>
</organism>
<proteinExistence type="predicted"/>
<dbReference type="Proteomes" id="UP001470230">
    <property type="component" value="Unassembled WGS sequence"/>
</dbReference>
<comment type="caution">
    <text evidence="1">The sequence shown here is derived from an EMBL/GenBank/DDBJ whole genome shotgun (WGS) entry which is preliminary data.</text>
</comment>
<dbReference type="EMBL" id="JAPFFF010000029">
    <property type="protein sequence ID" value="KAK8846454.1"/>
    <property type="molecule type" value="Genomic_DNA"/>
</dbReference>
<evidence type="ECO:0000313" key="1">
    <source>
        <dbReference type="EMBL" id="KAK8846454.1"/>
    </source>
</evidence>
<sequence length="292" mass="33752">MTNNIEYEPSVNNYRRLLQTDDSCKFDLFVKLQDIKAKTKISSDEQNQIRIQTTINKARVISKKINEIYQVDPTITSYTLQIPITADISKESNDSTAYEEMTKLLIQSIDNKITISSSEAKAFFQLLLLLGEEANKDEFKLTTLEDSISFLCTKFHDKSIEYLSLHLNELFDSGTMKYLEDELKEEIIDKYFSNKRKENQTEEEEEIVNKMIEGGESAKVIFHFIVGMSSEDCSEEVLRFIIEKVDDELIESEISGIIFFIRRIIEGLPKGSSLSKEQKMKKKEKGKNNKTE</sequence>
<evidence type="ECO:0008006" key="3">
    <source>
        <dbReference type="Google" id="ProtNLM"/>
    </source>
</evidence>
<keyword evidence="2" id="KW-1185">Reference proteome</keyword>
<name>A0ABR2HG96_9EUKA</name>
<accession>A0ABR2HG96</accession>
<gene>
    <name evidence="1" type="ORF">M9Y10_020476</name>
</gene>
<protein>
    <recommendedName>
        <fullName evidence="3">MIF4G domain-containing protein</fullName>
    </recommendedName>
</protein>